<evidence type="ECO:0000256" key="1">
    <source>
        <dbReference type="SAM" id="MobiDB-lite"/>
    </source>
</evidence>
<gene>
    <name evidence="2" type="ORF">QCA50_019699</name>
</gene>
<dbReference type="Proteomes" id="UP001385951">
    <property type="component" value="Unassembled WGS sequence"/>
</dbReference>
<protein>
    <recommendedName>
        <fullName evidence="4">Pentatricopeptide repeat-containing protein</fullName>
    </recommendedName>
</protein>
<name>A0AAW0FA88_9APHY</name>
<comment type="caution">
    <text evidence="2">The sequence shown here is derived from an EMBL/GenBank/DDBJ whole genome shotgun (WGS) entry which is preliminary data.</text>
</comment>
<evidence type="ECO:0008006" key="4">
    <source>
        <dbReference type="Google" id="ProtNLM"/>
    </source>
</evidence>
<dbReference type="InterPro" id="IPR011990">
    <property type="entry name" value="TPR-like_helical_dom_sf"/>
</dbReference>
<feature type="compositionally biased region" description="Basic and acidic residues" evidence="1">
    <location>
        <begin position="60"/>
        <end position="77"/>
    </location>
</feature>
<keyword evidence="3" id="KW-1185">Reference proteome</keyword>
<evidence type="ECO:0000313" key="3">
    <source>
        <dbReference type="Proteomes" id="UP001385951"/>
    </source>
</evidence>
<proteinExistence type="predicted"/>
<sequence length="710" mass="81814">MSTWVFTTPWSSLARLRVRLDFLQSSRIHPLLWSPILRSHYSALASEEEPPSMIAMRNEPYPREKPDSSIFEEHSPEYGRPSIVKPAEDVPTTSLEMLLQLVRDRNFDDAERLLSELNAVGVTPKPSFWYANVAVNIYRKVDGPQSERLKRFTTWWSLIPDASEDRDYDLKRMQGLLLGAPHIPDMPIAIRYGLIASAKGYAPQVWERTIPAVIRYCPPTVSARFLYEFRAAHFQYCRKVGEPVEETTFTEDEKAWFSLAVRSYGISGLIRPGLASLKRVPPPLAPEEAAAYGFLPSSDKVSLTSLGPAIDDLIRTTTAIAKLPRETTNWKSETQVVFEDKVPPADPSDFQNNFEHLKTAFQGKKLPRAPDVAQFIQQCAELGRPGELMLLRAIARSEGFQWKKRTSLWTLSEMLYYFYTGKYRGLILTYMRHFQAVGLPLKTGELRRRSPEDPTDYPNFKPFEPLPFSTLSRSLGFWPSRKQHALVWKVIVESTTSVPELEDLYLELLEYVKLSRGRPTLRDYNRKSWAAFRREPQEMFPQDANYIQPIPPPMLFDAAHFAPFLKMLARFKGSDRTFDILSDMHQLRIIPSIECITTLCSTLALEGSLDKLTMLLDRMESTDMIFRTYRQTKRKRTLNILAPPTVQTYTILIRYLMRQNYVEEAQKVAERLKTNLKYVSGTDDLTDEILKRLENTVRSQQEELDTQVIL</sequence>
<organism evidence="2 3">
    <name type="scientific">Cerrena zonata</name>
    <dbReference type="NCBI Taxonomy" id="2478898"/>
    <lineage>
        <taxon>Eukaryota</taxon>
        <taxon>Fungi</taxon>
        <taxon>Dikarya</taxon>
        <taxon>Basidiomycota</taxon>
        <taxon>Agaricomycotina</taxon>
        <taxon>Agaricomycetes</taxon>
        <taxon>Polyporales</taxon>
        <taxon>Cerrenaceae</taxon>
        <taxon>Cerrena</taxon>
    </lineage>
</organism>
<evidence type="ECO:0000313" key="2">
    <source>
        <dbReference type="EMBL" id="KAK7677368.1"/>
    </source>
</evidence>
<feature type="region of interest" description="Disordered" evidence="1">
    <location>
        <begin position="56"/>
        <end position="86"/>
    </location>
</feature>
<dbReference type="EMBL" id="JASBNA010000090">
    <property type="protein sequence ID" value="KAK7677368.1"/>
    <property type="molecule type" value="Genomic_DNA"/>
</dbReference>
<dbReference type="Gene3D" id="1.25.40.10">
    <property type="entry name" value="Tetratricopeptide repeat domain"/>
    <property type="match status" value="1"/>
</dbReference>
<reference evidence="2 3" key="1">
    <citation type="submission" date="2022-09" db="EMBL/GenBank/DDBJ databases">
        <authorList>
            <person name="Palmer J.M."/>
        </authorList>
    </citation>
    <scope>NUCLEOTIDE SEQUENCE [LARGE SCALE GENOMIC DNA]</scope>
    <source>
        <strain evidence="2 3">DSM 7382</strain>
    </source>
</reference>
<dbReference type="AlphaFoldDB" id="A0AAW0FA88"/>
<accession>A0AAW0FA88</accession>